<protein>
    <submittedName>
        <fullName evidence="1">Uncharacterized protein</fullName>
    </submittedName>
</protein>
<dbReference type="AlphaFoldDB" id="A0A0E9QNE3"/>
<proteinExistence type="predicted"/>
<accession>A0A0E9QNE3</accession>
<reference evidence="1" key="2">
    <citation type="journal article" date="2015" name="Fish Shellfish Immunol.">
        <title>Early steps in the European eel (Anguilla anguilla)-Vibrio vulnificus interaction in the gills: Role of the RtxA13 toxin.</title>
        <authorList>
            <person name="Callol A."/>
            <person name="Pajuelo D."/>
            <person name="Ebbesson L."/>
            <person name="Teles M."/>
            <person name="MacKenzie S."/>
            <person name="Amaro C."/>
        </authorList>
    </citation>
    <scope>NUCLEOTIDE SEQUENCE</scope>
</reference>
<evidence type="ECO:0000313" key="1">
    <source>
        <dbReference type="EMBL" id="JAH17997.1"/>
    </source>
</evidence>
<sequence>MYFCSVIRLSPQNLYHVCNQNPIIRSCFLFVFYF</sequence>
<reference evidence="1" key="1">
    <citation type="submission" date="2014-11" db="EMBL/GenBank/DDBJ databases">
        <authorList>
            <person name="Amaro Gonzalez C."/>
        </authorList>
    </citation>
    <scope>NUCLEOTIDE SEQUENCE</scope>
</reference>
<organism evidence="1">
    <name type="scientific">Anguilla anguilla</name>
    <name type="common">European freshwater eel</name>
    <name type="synonym">Muraena anguilla</name>
    <dbReference type="NCBI Taxonomy" id="7936"/>
    <lineage>
        <taxon>Eukaryota</taxon>
        <taxon>Metazoa</taxon>
        <taxon>Chordata</taxon>
        <taxon>Craniata</taxon>
        <taxon>Vertebrata</taxon>
        <taxon>Euteleostomi</taxon>
        <taxon>Actinopterygii</taxon>
        <taxon>Neopterygii</taxon>
        <taxon>Teleostei</taxon>
        <taxon>Anguilliformes</taxon>
        <taxon>Anguillidae</taxon>
        <taxon>Anguilla</taxon>
    </lineage>
</organism>
<dbReference type="EMBL" id="GBXM01090580">
    <property type="protein sequence ID" value="JAH17997.1"/>
    <property type="molecule type" value="Transcribed_RNA"/>
</dbReference>
<name>A0A0E9QNE3_ANGAN</name>